<feature type="compositionally biased region" description="Basic and acidic residues" evidence="1">
    <location>
        <begin position="1"/>
        <end position="24"/>
    </location>
</feature>
<evidence type="ECO:0000256" key="1">
    <source>
        <dbReference type="SAM" id="MobiDB-lite"/>
    </source>
</evidence>
<name>A0AAN8IDC6_TRICO</name>
<keyword evidence="3" id="KW-1185">Reference proteome</keyword>
<gene>
    <name evidence="2" type="ORF">GCK32_017160</name>
</gene>
<dbReference type="EMBL" id="WIXE01025262">
    <property type="protein sequence ID" value="KAK5964878.1"/>
    <property type="molecule type" value="Genomic_DNA"/>
</dbReference>
<organism evidence="2 3">
    <name type="scientific">Trichostrongylus colubriformis</name>
    <name type="common">Black scour worm</name>
    <dbReference type="NCBI Taxonomy" id="6319"/>
    <lineage>
        <taxon>Eukaryota</taxon>
        <taxon>Metazoa</taxon>
        <taxon>Ecdysozoa</taxon>
        <taxon>Nematoda</taxon>
        <taxon>Chromadorea</taxon>
        <taxon>Rhabditida</taxon>
        <taxon>Rhabditina</taxon>
        <taxon>Rhabditomorpha</taxon>
        <taxon>Strongyloidea</taxon>
        <taxon>Trichostrongylidae</taxon>
        <taxon>Trichostrongylus</taxon>
    </lineage>
</organism>
<proteinExistence type="predicted"/>
<dbReference type="Proteomes" id="UP001331761">
    <property type="component" value="Unassembled WGS sequence"/>
</dbReference>
<feature type="compositionally biased region" description="Low complexity" evidence="1">
    <location>
        <begin position="43"/>
        <end position="59"/>
    </location>
</feature>
<evidence type="ECO:0000313" key="3">
    <source>
        <dbReference type="Proteomes" id="UP001331761"/>
    </source>
</evidence>
<comment type="caution">
    <text evidence="2">The sequence shown here is derived from an EMBL/GenBank/DDBJ whole genome shotgun (WGS) entry which is preliminary data.</text>
</comment>
<sequence>MIDTSPRQKVEVRASESVPDDHNCDVGPTSTLQQPSPEHENGSSESSSMSCDDVTSSLSAEPGIKGESLLG</sequence>
<accession>A0AAN8IDC6</accession>
<evidence type="ECO:0000313" key="2">
    <source>
        <dbReference type="EMBL" id="KAK5964878.1"/>
    </source>
</evidence>
<dbReference type="AlphaFoldDB" id="A0AAN8IDC6"/>
<reference evidence="2 3" key="1">
    <citation type="submission" date="2019-10" db="EMBL/GenBank/DDBJ databases">
        <title>Assembly and Annotation for the nematode Trichostrongylus colubriformis.</title>
        <authorList>
            <person name="Martin J."/>
        </authorList>
    </citation>
    <scope>NUCLEOTIDE SEQUENCE [LARGE SCALE GENOMIC DNA]</scope>
    <source>
        <strain evidence="2">G859</strain>
        <tissue evidence="2">Whole worm</tissue>
    </source>
</reference>
<protein>
    <submittedName>
        <fullName evidence="2">Uncharacterized protein</fullName>
    </submittedName>
</protein>
<feature type="region of interest" description="Disordered" evidence="1">
    <location>
        <begin position="1"/>
        <end position="71"/>
    </location>
</feature>